<reference evidence="9 10" key="2">
    <citation type="journal article" date="2010" name="Nucleic Acids Res.">
        <title>BeetleBase in 2010: revisions to provide comprehensive genomic information for Tribolium castaneum.</title>
        <authorList>
            <person name="Kim H.S."/>
            <person name="Murphy T."/>
            <person name="Xia J."/>
            <person name="Caragea D."/>
            <person name="Park Y."/>
            <person name="Beeman R.W."/>
            <person name="Lorenzen M.D."/>
            <person name="Butcher S."/>
            <person name="Manak J.R."/>
            <person name="Brown S.J."/>
        </authorList>
    </citation>
    <scope>GENOME REANNOTATION</scope>
    <source>
        <strain evidence="9 10">Georgia GA2</strain>
    </source>
</reference>
<dbReference type="EMBL" id="KQ971372">
    <property type="protein sequence ID" value="KYB25275.1"/>
    <property type="molecule type" value="Genomic_DNA"/>
</dbReference>
<dbReference type="STRING" id="7070.A0A139WBP0"/>
<dbReference type="InterPro" id="IPR003595">
    <property type="entry name" value="Tyr_Pase_cat"/>
</dbReference>
<dbReference type="GO" id="GO:0008045">
    <property type="term" value="P:motor neuron axon guidance"/>
    <property type="evidence" value="ECO:0000318"/>
    <property type="project" value="GO_Central"/>
</dbReference>
<dbReference type="SMART" id="SM00194">
    <property type="entry name" value="PTPc"/>
    <property type="match status" value="1"/>
</dbReference>
<accession>A0A139WBP0</accession>
<keyword evidence="6" id="KW-0732">Signal</keyword>
<comment type="similarity">
    <text evidence="1">Belongs to the protein-tyrosine phosphatase family.</text>
</comment>
<dbReference type="PRINTS" id="PR00700">
    <property type="entry name" value="PRTYPHPHTASE"/>
</dbReference>
<dbReference type="InParanoid" id="A0A139WBP0"/>
<evidence type="ECO:0000259" key="8">
    <source>
        <dbReference type="PROSITE" id="PS50056"/>
    </source>
</evidence>
<dbReference type="EC" id="3.1.3.48" evidence="2"/>
<dbReference type="PROSITE" id="PS50055">
    <property type="entry name" value="TYR_PHOSPHATASE_PTP"/>
    <property type="match status" value="1"/>
</dbReference>
<keyword evidence="5" id="KW-0472">Membrane</keyword>
<dbReference type="Pfam" id="PF00102">
    <property type="entry name" value="Y_phosphatase"/>
    <property type="match status" value="1"/>
</dbReference>
<dbReference type="InterPro" id="IPR000387">
    <property type="entry name" value="Tyr_Pase_dom"/>
</dbReference>
<dbReference type="PANTHER" id="PTHR19134">
    <property type="entry name" value="RECEPTOR-TYPE TYROSINE-PROTEIN PHOSPHATASE"/>
    <property type="match status" value="1"/>
</dbReference>
<evidence type="ECO:0000256" key="5">
    <source>
        <dbReference type="SAM" id="Phobius"/>
    </source>
</evidence>
<dbReference type="PROSITE" id="PS50056">
    <property type="entry name" value="TYR_PHOSPHATASE_2"/>
    <property type="match status" value="1"/>
</dbReference>
<evidence type="ECO:0000313" key="10">
    <source>
        <dbReference type="Proteomes" id="UP000007266"/>
    </source>
</evidence>
<sequence>MLNFYLVVVLSVTLLNAQESTTYYCIVNSNSSAVTILEPAAGKDTPAVAYSSIFLDNSTVTLNTSLNEKWPLINSLNNSCNKFHVDVSDQRWETFPTNISRALENATAPIFFSVRLDNENETSAINGSKIGWNLLMKNGSKVYLCDKQPIPCFESRLLLEKNGSELFQNLPNAVWKLHEYTYFYNEKITNIEIYTKRESCNYVRQGCLTIYLAMCKSCNMTILLNSNKASVNRKVLNTTGTGHWKTVQIDLEDFTDCFSFTIDTIIAYDYTENVFWAIGDKIYMSTQLSCNENKRYISFKPFKGKKITNYFCETVRDEMLSFTKHLPDAISENPTKPIPLPRDKNNTNATNCTHKARIFSTEYLLVIVVITVATIVIIAMVKTKCFVLLCSSDSKGSSDFQKLESVSLTDGRDFIISTIWSPIQRTDFDNYFKRISDPNSQELRNQFSSLPSGYSEPHSEALKEENLSKNVYSSNFCPYDRNRVKLKRKKLFGVTCDYINASYIQGCTSYREYIATQNPLQNTVNDFWYMVWQENIKHIVMISSNDETIFSYWPQQINASVVFGNIKITLDDIEHKTFYKRRSFTIEHRKILRQVEQLHYDSWDNSDSETIKSHQIIGFMERLLTIPHLSSPVLVHCLAGIGRTGLIILCDIVLRSLPLTNTIDIYSNAKALRKSRVHMLHTLELYKLAHLVVRDFLNKA</sequence>
<feature type="domain" description="Tyrosine-protein phosphatase" evidence="7">
    <location>
        <begin position="443"/>
        <end position="696"/>
    </location>
</feature>
<feature type="transmembrane region" description="Helical" evidence="5">
    <location>
        <begin position="363"/>
        <end position="381"/>
    </location>
</feature>
<keyword evidence="3" id="KW-0378">Hydrolase</keyword>
<evidence type="ECO:0000256" key="4">
    <source>
        <dbReference type="ARBA" id="ARBA00022912"/>
    </source>
</evidence>
<dbReference type="InterPro" id="IPR000242">
    <property type="entry name" value="PTP_cat"/>
</dbReference>
<gene>
    <name evidence="9" type="primary">AUGUSTUS-3.0.2_34393</name>
    <name evidence="9" type="ORF">TcasGA2_TC034393</name>
</gene>
<dbReference type="InterPro" id="IPR050348">
    <property type="entry name" value="Protein-Tyr_Phosphatase"/>
</dbReference>
<dbReference type="InterPro" id="IPR016130">
    <property type="entry name" value="Tyr_Pase_AS"/>
</dbReference>
<protein>
    <recommendedName>
        <fullName evidence="2">protein-tyrosine-phosphatase</fullName>
        <ecNumber evidence="2">3.1.3.48</ecNumber>
    </recommendedName>
</protein>
<dbReference type="Gene3D" id="3.90.190.10">
    <property type="entry name" value="Protein tyrosine phosphatase superfamily"/>
    <property type="match status" value="1"/>
</dbReference>
<evidence type="ECO:0000259" key="7">
    <source>
        <dbReference type="PROSITE" id="PS50055"/>
    </source>
</evidence>
<dbReference type="GO" id="GO:0007165">
    <property type="term" value="P:signal transduction"/>
    <property type="evidence" value="ECO:0000318"/>
    <property type="project" value="GO_Central"/>
</dbReference>
<name>A0A139WBP0_TRICA</name>
<keyword evidence="5" id="KW-0812">Transmembrane</keyword>
<reference evidence="9 10" key="1">
    <citation type="journal article" date="2008" name="Nature">
        <title>The genome of the model beetle and pest Tribolium castaneum.</title>
        <authorList>
            <consortium name="Tribolium Genome Sequencing Consortium"/>
            <person name="Richards S."/>
            <person name="Gibbs R.A."/>
            <person name="Weinstock G.M."/>
            <person name="Brown S.J."/>
            <person name="Denell R."/>
            <person name="Beeman R.W."/>
            <person name="Gibbs R."/>
            <person name="Beeman R.W."/>
            <person name="Brown S.J."/>
            <person name="Bucher G."/>
            <person name="Friedrich M."/>
            <person name="Grimmelikhuijzen C.J."/>
            <person name="Klingler M."/>
            <person name="Lorenzen M."/>
            <person name="Richards S."/>
            <person name="Roth S."/>
            <person name="Schroder R."/>
            <person name="Tautz D."/>
            <person name="Zdobnov E.M."/>
            <person name="Muzny D."/>
            <person name="Gibbs R.A."/>
            <person name="Weinstock G.M."/>
            <person name="Attaway T."/>
            <person name="Bell S."/>
            <person name="Buhay C.J."/>
            <person name="Chandrabose M.N."/>
            <person name="Chavez D."/>
            <person name="Clerk-Blankenburg K.P."/>
            <person name="Cree A."/>
            <person name="Dao M."/>
            <person name="Davis C."/>
            <person name="Chacko J."/>
            <person name="Dinh H."/>
            <person name="Dugan-Rocha S."/>
            <person name="Fowler G."/>
            <person name="Garner T.T."/>
            <person name="Garnes J."/>
            <person name="Gnirke A."/>
            <person name="Hawes A."/>
            <person name="Hernandez J."/>
            <person name="Hines S."/>
            <person name="Holder M."/>
            <person name="Hume J."/>
            <person name="Jhangiani S.N."/>
            <person name="Joshi V."/>
            <person name="Khan Z.M."/>
            <person name="Jackson L."/>
            <person name="Kovar C."/>
            <person name="Kowis A."/>
            <person name="Lee S."/>
            <person name="Lewis L.R."/>
            <person name="Margolis J."/>
            <person name="Morgan M."/>
            <person name="Nazareth L.V."/>
            <person name="Nguyen N."/>
            <person name="Okwuonu G."/>
            <person name="Parker D."/>
            <person name="Richards S."/>
            <person name="Ruiz S.J."/>
            <person name="Santibanez J."/>
            <person name="Savard J."/>
            <person name="Scherer S.E."/>
            <person name="Schneider B."/>
            <person name="Sodergren E."/>
            <person name="Tautz D."/>
            <person name="Vattahil S."/>
            <person name="Villasana D."/>
            <person name="White C.S."/>
            <person name="Wright R."/>
            <person name="Park Y."/>
            <person name="Beeman R.W."/>
            <person name="Lord J."/>
            <person name="Oppert B."/>
            <person name="Lorenzen M."/>
            <person name="Brown S."/>
            <person name="Wang L."/>
            <person name="Savard J."/>
            <person name="Tautz D."/>
            <person name="Richards S."/>
            <person name="Weinstock G."/>
            <person name="Gibbs R.A."/>
            <person name="Liu Y."/>
            <person name="Worley K."/>
            <person name="Weinstock G."/>
            <person name="Elsik C.G."/>
            <person name="Reese J.T."/>
            <person name="Elhaik E."/>
            <person name="Landan G."/>
            <person name="Graur D."/>
            <person name="Arensburger P."/>
            <person name="Atkinson P."/>
            <person name="Beeman R.W."/>
            <person name="Beidler J."/>
            <person name="Brown S.J."/>
            <person name="Demuth J.P."/>
            <person name="Drury D.W."/>
            <person name="Du Y.Z."/>
            <person name="Fujiwara H."/>
            <person name="Lorenzen M."/>
            <person name="Maselli V."/>
            <person name="Osanai M."/>
            <person name="Park Y."/>
            <person name="Robertson H.M."/>
            <person name="Tu Z."/>
            <person name="Wang J.J."/>
            <person name="Wang S."/>
            <person name="Richards S."/>
            <person name="Song H."/>
            <person name="Zhang L."/>
            <person name="Sodergren E."/>
            <person name="Werner D."/>
            <person name="Stanke M."/>
            <person name="Morgenstern B."/>
            <person name="Solovyev V."/>
            <person name="Kosarev P."/>
            <person name="Brown G."/>
            <person name="Chen H.C."/>
            <person name="Ermolaeva O."/>
            <person name="Hlavina W."/>
            <person name="Kapustin Y."/>
            <person name="Kiryutin B."/>
            <person name="Kitts P."/>
            <person name="Maglott D."/>
            <person name="Pruitt K."/>
            <person name="Sapojnikov V."/>
            <person name="Souvorov A."/>
            <person name="Mackey A.J."/>
            <person name="Waterhouse R.M."/>
            <person name="Wyder S."/>
            <person name="Zdobnov E.M."/>
            <person name="Zdobnov E.M."/>
            <person name="Wyder S."/>
            <person name="Kriventseva E.V."/>
            <person name="Kadowaki T."/>
            <person name="Bork P."/>
            <person name="Aranda M."/>
            <person name="Bao R."/>
            <person name="Beermann A."/>
            <person name="Berns N."/>
            <person name="Bolognesi R."/>
            <person name="Bonneton F."/>
            <person name="Bopp D."/>
            <person name="Brown S.J."/>
            <person name="Bucher G."/>
            <person name="Butts T."/>
            <person name="Chaumot A."/>
            <person name="Denell R.E."/>
            <person name="Ferrier D.E."/>
            <person name="Friedrich M."/>
            <person name="Gordon C.M."/>
            <person name="Jindra M."/>
            <person name="Klingler M."/>
            <person name="Lan Q."/>
            <person name="Lattorff H.M."/>
            <person name="Laudet V."/>
            <person name="von Levetsow C."/>
            <person name="Liu Z."/>
            <person name="Lutz R."/>
            <person name="Lynch J.A."/>
            <person name="da Fonseca R.N."/>
            <person name="Posnien N."/>
            <person name="Reuter R."/>
            <person name="Roth S."/>
            <person name="Savard J."/>
            <person name="Schinko J.B."/>
            <person name="Schmitt C."/>
            <person name="Schoppmeier M."/>
            <person name="Schroder R."/>
            <person name="Shippy T.D."/>
            <person name="Simonnet F."/>
            <person name="Marques-Souza H."/>
            <person name="Tautz D."/>
            <person name="Tomoyasu Y."/>
            <person name="Trauner J."/>
            <person name="Van der Zee M."/>
            <person name="Vervoort M."/>
            <person name="Wittkopp N."/>
            <person name="Wimmer E.A."/>
            <person name="Yang X."/>
            <person name="Jones A.K."/>
            <person name="Sattelle D.B."/>
            <person name="Ebert P.R."/>
            <person name="Nelson D."/>
            <person name="Scott J.G."/>
            <person name="Beeman R.W."/>
            <person name="Muthukrishnan S."/>
            <person name="Kramer K.J."/>
            <person name="Arakane Y."/>
            <person name="Beeman R.W."/>
            <person name="Zhu Q."/>
            <person name="Hogenkamp D."/>
            <person name="Dixit R."/>
            <person name="Oppert B."/>
            <person name="Jiang H."/>
            <person name="Zou Z."/>
            <person name="Marshall J."/>
            <person name="Elpidina E."/>
            <person name="Vinokurov K."/>
            <person name="Oppert C."/>
            <person name="Zou Z."/>
            <person name="Evans J."/>
            <person name="Lu Z."/>
            <person name="Zhao P."/>
            <person name="Sumathipala N."/>
            <person name="Altincicek B."/>
            <person name="Vilcinskas A."/>
            <person name="Williams M."/>
            <person name="Hultmark D."/>
            <person name="Hetru C."/>
            <person name="Jiang H."/>
            <person name="Grimmelikhuijzen C.J."/>
            <person name="Hauser F."/>
            <person name="Cazzamali G."/>
            <person name="Williamson M."/>
            <person name="Park Y."/>
            <person name="Li B."/>
            <person name="Tanaka Y."/>
            <person name="Predel R."/>
            <person name="Neupert S."/>
            <person name="Schachtner J."/>
            <person name="Verleyen P."/>
            <person name="Raible F."/>
            <person name="Bork P."/>
            <person name="Friedrich M."/>
            <person name="Walden K.K."/>
            <person name="Robertson H.M."/>
            <person name="Angeli S."/>
            <person name="Foret S."/>
            <person name="Bucher G."/>
            <person name="Schuetz S."/>
            <person name="Maleszka R."/>
            <person name="Wimmer E.A."/>
            <person name="Beeman R.W."/>
            <person name="Lorenzen M."/>
            <person name="Tomoyasu Y."/>
            <person name="Miller S.C."/>
            <person name="Grossmann D."/>
            <person name="Bucher G."/>
        </authorList>
    </citation>
    <scope>NUCLEOTIDE SEQUENCE [LARGE SCALE GENOMIC DNA]</scope>
    <source>
        <strain evidence="9 10">Georgia GA2</strain>
    </source>
</reference>
<keyword evidence="4" id="KW-0904">Protein phosphatase</keyword>
<feature type="chain" id="PRO_5007299601" description="protein-tyrosine-phosphatase" evidence="6">
    <location>
        <begin position="18"/>
        <end position="700"/>
    </location>
</feature>
<organism evidence="9 10">
    <name type="scientific">Tribolium castaneum</name>
    <name type="common">Red flour beetle</name>
    <dbReference type="NCBI Taxonomy" id="7070"/>
    <lineage>
        <taxon>Eukaryota</taxon>
        <taxon>Metazoa</taxon>
        <taxon>Ecdysozoa</taxon>
        <taxon>Arthropoda</taxon>
        <taxon>Hexapoda</taxon>
        <taxon>Insecta</taxon>
        <taxon>Pterygota</taxon>
        <taxon>Neoptera</taxon>
        <taxon>Endopterygota</taxon>
        <taxon>Coleoptera</taxon>
        <taxon>Polyphaga</taxon>
        <taxon>Cucujiformia</taxon>
        <taxon>Tenebrionidae</taxon>
        <taxon>Tenebrionidae incertae sedis</taxon>
        <taxon>Tribolium</taxon>
    </lineage>
</organism>
<keyword evidence="5" id="KW-1133">Transmembrane helix</keyword>
<keyword evidence="10" id="KW-1185">Reference proteome</keyword>
<dbReference type="PROSITE" id="PS00383">
    <property type="entry name" value="TYR_PHOSPHATASE_1"/>
    <property type="match status" value="1"/>
</dbReference>
<feature type="domain" description="Tyrosine specific protein phosphatases" evidence="8">
    <location>
        <begin position="614"/>
        <end position="687"/>
    </location>
</feature>
<evidence type="ECO:0000256" key="2">
    <source>
        <dbReference type="ARBA" id="ARBA00013064"/>
    </source>
</evidence>
<proteinExistence type="inferred from homology"/>
<dbReference type="SUPFAM" id="SSF52799">
    <property type="entry name" value="(Phosphotyrosine protein) phosphatases II"/>
    <property type="match status" value="1"/>
</dbReference>
<dbReference type="FunFam" id="3.90.190.10:FF:000303">
    <property type="entry name" value="Tyrosine-protein phosphatase Lar-like Protein"/>
    <property type="match status" value="1"/>
</dbReference>
<dbReference type="SMART" id="SM00404">
    <property type="entry name" value="PTPc_motif"/>
    <property type="match status" value="1"/>
</dbReference>
<evidence type="ECO:0000256" key="6">
    <source>
        <dbReference type="SAM" id="SignalP"/>
    </source>
</evidence>
<feature type="signal peptide" evidence="6">
    <location>
        <begin position="1"/>
        <end position="17"/>
    </location>
</feature>
<evidence type="ECO:0000256" key="1">
    <source>
        <dbReference type="ARBA" id="ARBA00009580"/>
    </source>
</evidence>
<evidence type="ECO:0000256" key="3">
    <source>
        <dbReference type="ARBA" id="ARBA00022801"/>
    </source>
</evidence>
<evidence type="ECO:0000313" key="9">
    <source>
        <dbReference type="EMBL" id="KYB25275.1"/>
    </source>
</evidence>
<dbReference type="InterPro" id="IPR029021">
    <property type="entry name" value="Prot-tyrosine_phosphatase-like"/>
</dbReference>
<dbReference type="GO" id="GO:0004725">
    <property type="term" value="F:protein tyrosine phosphatase activity"/>
    <property type="evidence" value="ECO:0000318"/>
    <property type="project" value="GO_Central"/>
</dbReference>
<dbReference type="CDD" id="cd00047">
    <property type="entry name" value="PTPc"/>
    <property type="match status" value="1"/>
</dbReference>
<dbReference type="AlphaFoldDB" id="A0A139WBP0"/>
<dbReference type="PANTHER" id="PTHR19134:SF562">
    <property type="entry name" value="PROTEIN-TYROSINE-PHOSPHATASE"/>
    <property type="match status" value="1"/>
</dbReference>
<dbReference type="Proteomes" id="UP000007266">
    <property type="component" value="Linkage group 9"/>
</dbReference>